<feature type="domain" description="DUF7918" evidence="2">
    <location>
        <begin position="8"/>
        <end position="137"/>
    </location>
</feature>
<feature type="compositionally biased region" description="Acidic residues" evidence="1">
    <location>
        <begin position="257"/>
        <end position="266"/>
    </location>
</feature>
<comment type="caution">
    <text evidence="3">The sequence shown here is derived from an EMBL/GenBank/DDBJ whole genome shotgun (WGS) entry which is preliminary data.</text>
</comment>
<protein>
    <recommendedName>
        <fullName evidence="2">DUF7918 domain-containing protein</fullName>
    </recommendedName>
</protein>
<proteinExistence type="predicted"/>
<reference evidence="3" key="1">
    <citation type="submission" date="2020-05" db="EMBL/GenBank/DDBJ databases">
        <title>Phylogenomic resolution of chytrid fungi.</title>
        <authorList>
            <person name="Stajich J.E."/>
            <person name="Amses K."/>
            <person name="Simmons R."/>
            <person name="Seto K."/>
            <person name="Myers J."/>
            <person name="Bonds A."/>
            <person name="Quandt C.A."/>
            <person name="Barry K."/>
            <person name="Liu P."/>
            <person name="Grigoriev I."/>
            <person name="Longcore J.E."/>
            <person name="James T.Y."/>
        </authorList>
    </citation>
    <scope>NUCLEOTIDE SEQUENCE</scope>
    <source>
        <strain evidence="3">JEL0318</strain>
    </source>
</reference>
<feature type="region of interest" description="Disordered" evidence="1">
    <location>
        <begin position="233"/>
        <end position="356"/>
    </location>
</feature>
<sequence length="381" mass="42038">MLHVFKRIRCHVYVDGKELEEYNVETKGHHIQCYIIGEEGKEYIVKVYNDAYKNTDENSLIAQLYVDGSSKLMGSVIEYGRSTLLDGKRDYWGNIHSLVFGRLNTTSTDASKPPSIPDLSTISVVVKQVAITRRTPMAAEYPHRALGRSRFANVESESAAVDERAPKQSKVLRDMVTRFGKAIADDTKNSTFVSTAPISEPNASGELLEASGIIPVEIASAADDELLLKDVKQEGEHNPALRRSSRLRPKIVGGEQPDSDAEEEDSPLPAPRRSSRLDPDTQMSDPSTCNDKQEANLPTSPMKKRTHIDMRSSSSTSTEEEDNTLQKEPSRPVRKSRRTSKPTEGVLIDLEADGGPVETRFAIEQKDVEVVDLIENGGGGA</sequence>
<dbReference type="Proteomes" id="UP001212841">
    <property type="component" value="Unassembled WGS sequence"/>
</dbReference>
<evidence type="ECO:0000256" key="1">
    <source>
        <dbReference type="SAM" id="MobiDB-lite"/>
    </source>
</evidence>
<gene>
    <name evidence="3" type="ORF">HK097_003664</name>
</gene>
<evidence type="ECO:0000259" key="2">
    <source>
        <dbReference type="Pfam" id="PF25534"/>
    </source>
</evidence>
<accession>A0AAD5S2L0</accession>
<keyword evidence="4" id="KW-1185">Reference proteome</keyword>
<evidence type="ECO:0000313" key="3">
    <source>
        <dbReference type="EMBL" id="KAJ3036958.1"/>
    </source>
</evidence>
<dbReference type="EMBL" id="JADGJD010001883">
    <property type="protein sequence ID" value="KAJ3036958.1"/>
    <property type="molecule type" value="Genomic_DNA"/>
</dbReference>
<organism evidence="3 4">
    <name type="scientific">Rhizophlyctis rosea</name>
    <dbReference type="NCBI Taxonomy" id="64517"/>
    <lineage>
        <taxon>Eukaryota</taxon>
        <taxon>Fungi</taxon>
        <taxon>Fungi incertae sedis</taxon>
        <taxon>Chytridiomycota</taxon>
        <taxon>Chytridiomycota incertae sedis</taxon>
        <taxon>Chytridiomycetes</taxon>
        <taxon>Rhizophlyctidales</taxon>
        <taxon>Rhizophlyctidaceae</taxon>
        <taxon>Rhizophlyctis</taxon>
    </lineage>
</organism>
<name>A0AAD5S2L0_9FUNG</name>
<dbReference type="Pfam" id="PF25534">
    <property type="entry name" value="DUF7918"/>
    <property type="match status" value="1"/>
</dbReference>
<dbReference type="AlphaFoldDB" id="A0AAD5S2L0"/>
<feature type="compositionally biased region" description="Polar residues" evidence="1">
    <location>
        <begin position="281"/>
        <end position="290"/>
    </location>
</feature>
<feature type="non-terminal residue" evidence="3">
    <location>
        <position position="1"/>
    </location>
</feature>
<evidence type="ECO:0000313" key="4">
    <source>
        <dbReference type="Proteomes" id="UP001212841"/>
    </source>
</evidence>
<dbReference type="InterPro" id="IPR057678">
    <property type="entry name" value="DUF7918"/>
</dbReference>